<dbReference type="Pfam" id="PF25156">
    <property type="entry name" value="PNGase_A_C"/>
    <property type="match status" value="1"/>
</dbReference>
<keyword evidence="4" id="KW-1185">Reference proteome</keyword>
<evidence type="ECO:0000313" key="3">
    <source>
        <dbReference type="EMBL" id="KAF7513748.1"/>
    </source>
</evidence>
<dbReference type="EMBL" id="JAACFV010000004">
    <property type="protein sequence ID" value="KAF7513748.1"/>
    <property type="molecule type" value="Genomic_DNA"/>
</dbReference>
<proteinExistence type="predicted"/>
<dbReference type="Proteomes" id="UP000606974">
    <property type="component" value="Unassembled WGS sequence"/>
</dbReference>
<gene>
    <name evidence="3" type="ORF">GJ744_007799</name>
</gene>
<evidence type="ECO:0000313" key="4">
    <source>
        <dbReference type="Proteomes" id="UP000606974"/>
    </source>
</evidence>
<reference evidence="3" key="1">
    <citation type="submission" date="2020-02" db="EMBL/GenBank/DDBJ databases">
        <authorList>
            <person name="Palmer J.M."/>
        </authorList>
    </citation>
    <scope>NUCLEOTIDE SEQUENCE</scope>
    <source>
        <strain evidence="3">EPUS1.4</strain>
        <tissue evidence="3">Thallus</tissue>
    </source>
</reference>
<keyword evidence="1" id="KW-1133">Transmembrane helix</keyword>
<dbReference type="PANTHER" id="PTHR31104">
    <property type="entry name" value="PEPTIDE-N4-(N-ACETYL-BETA-GLUCOSAMINYL)ASPARAGINE AMIDASE A PROTEIN"/>
    <property type="match status" value="1"/>
</dbReference>
<evidence type="ECO:0000259" key="2">
    <source>
        <dbReference type="Pfam" id="PF12222"/>
    </source>
</evidence>
<protein>
    <recommendedName>
        <fullName evidence="2">Peptide N-acetyl-beta-D-glucosaminyl asparaginase amidase A N-terminal domain-containing protein</fullName>
    </recommendedName>
</protein>
<dbReference type="InterPro" id="IPR021102">
    <property type="entry name" value="PNGase_A"/>
</dbReference>
<evidence type="ECO:0000256" key="1">
    <source>
        <dbReference type="SAM" id="Phobius"/>
    </source>
</evidence>
<accession>A0A8H7EA01</accession>
<comment type="caution">
    <text evidence="3">The sequence shown here is derived from an EMBL/GenBank/DDBJ whole genome shotgun (WGS) entry which is preliminary data.</text>
</comment>
<dbReference type="AlphaFoldDB" id="A0A8H7EA01"/>
<name>A0A8H7EA01_9EURO</name>
<keyword evidence="1" id="KW-0472">Membrane</keyword>
<organism evidence="3 4">
    <name type="scientific">Endocarpon pusillum</name>
    <dbReference type="NCBI Taxonomy" id="364733"/>
    <lineage>
        <taxon>Eukaryota</taxon>
        <taxon>Fungi</taxon>
        <taxon>Dikarya</taxon>
        <taxon>Ascomycota</taxon>
        <taxon>Pezizomycotina</taxon>
        <taxon>Eurotiomycetes</taxon>
        <taxon>Chaetothyriomycetidae</taxon>
        <taxon>Verrucariales</taxon>
        <taxon>Verrucariaceae</taxon>
        <taxon>Endocarpon</taxon>
    </lineage>
</organism>
<feature type="transmembrane region" description="Helical" evidence="1">
    <location>
        <begin position="6"/>
        <end position="25"/>
    </location>
</feature>
<feature type="transmembrane region" description="Helical" evidence="1">
    <location>
        <begin position="111"/>
        <end position="132"/>
    </location>
</feature>
<dbReference type="Pfam" id="PF12222">
    <property type="entry name" value="PNGaseA"/>
    <property type="match status" value="1"/>
</dbReference>
<dbReference type="InterPro" id="IPR056948">
    <property type="entry name" value="PNGaseA_N"/>
</dbReference>
<dbReference type="OrthoDB" id="1612078at2759"/>
<feature type="domain" description="Peptide N-acetyl-beta-D-glucosaminyl asparaginase amidase A N-terminal" evidence="2">
    <location>
        <begin position="169"/>
        <end position="490"/>
    </location>
</feature>
<sequence>MAHAASCTLYCLSVLSLFVCGALLARHLAARLRVLVVGGDGLTRFAGYCDDGKALFGSGGDGDGDWDQDQDALKSQTGNRVGSGVGETTIPWLRTRSRCGLRSLLCSEKAATVLCVAVLGYCYLVLLAWPGMPSLFGHGNRMIFRVQPHASSSNLTEVFQVYRPPADPPSSARDCQVLLMNHTFAFSYGKPFVGSYRPPDSTKCPFNTVQVNLTITSRGRQFDRLALMFLGDVEVFRTSTAEPTTNGIEWTYRKDMTAYLSLWREPQKLIFDLGNLVNDVYTGTFNATLTAEFWQVEEPVQAANLILPISAQQSELGRPSAFSLPADEAMVRQSLPTGGVRRAIVSLSACGQATEEFWFSNVLSKDTDTFLNSTGELYGFSPFREVQLLIDGYLAGVVWPFPIIFTGGVAPGFWRPVVGVDAFDLREPEIDITPWLPWLGDGEEHRFEIRVVGLEGDSEKVSLSREVGDYWVVTGKILIFLGDERSDTTQAPGHDLPSIFAPEPAISVKSNIEQSANGTNETLSYAVTTSRSVVITSEAGSWVQTLEFQNDNILTSQGLTQSTTQSTKGHFAAINFGDPRLSFSVSTSYPLSVNTTIRVLENDSGLSIDASISRGLTIESTGTLDNSLFTLTSGESKLDTSQFGTAYYSSHPNKSYSFGDTTQDFFESSRKGFSVVHVEAVNGSIAPVNGHGGPVLVAPGDFGVVPILSEAGPPYRSLRAMVGRGPGTPVGDLP</sequence>
<keyword evidence="1" id="KW-0812">Transmembrane</keyword>